<sequence length="763" mass="86389">MKAIFRYLFAFVLLNHTFLLVAQEKVGLVLSGGGATGLAHIGVLKALEEHGIPVDYITGTSAGALIGSLYAAGYSPEEIELLASSEAFQKMSTGQIEAHQRFSYREPDENASMFKFGIGIDSSILNSIPTHYRSSAYVDYVLMELLAPAGEIAGNNFDSLFVPYRCIASDIANKKSVTFNRGKLNQAVRASMTYPFYFEAIEINNTLYFDGGLYNNFPANVIYEQFHPDFIIGSNVSFNAQLPEKNNIISQLTNMLVSYSDFSIPCQEGILIEPEINSSTFDFQDAAQIIREGYEQTLPYIDSILARIDRRVTKDEIDMKRKAFRKKIIPITISNINAFSRKNKSLSFAKNSLIRSKKNEVIPERILERRYFRLRATPQVGFMFPTLSLKSDSTYNLDLIVNKSKDFNFEVGGHFSTRAVNTGYVGVSYGHLGKVASRAYVNSYFGKFYTSVKTELGMDIPSIFPVNLSGYFVLNRFDYFRNFATFFAPEKPSFLVQNEVYTGIDFKHPIGNSTKSTFQGRYFLLEDDYYQTKNFSNADTTDFTQFQGVTFSWEFTQNTLNRKQFATSGHYAAFKVRYVYGREHSVSGSTALIPFDESKHHSWINISGDFQTFPLDLKIFHWGIHGTAVFNSQSLFSNYTASVLAMTAYTPLPDMSTYFMPEFRSPQYVGVGTNLIFTIRKNIDIRADGYYYQPFRSILLNDDGTFGYAKPFKGESFVASGSVIYHSPVGPVRATFNYFPKQLQPFTFQISFGYILFNQHAIR</sequence>
<gene>
    <name evidence="6" type="ORF">H9Y05_02830</name>
</gene>
<dbReference type="PROSITE" id="PS51635">
    <property type="entry name" value="PNPLA"/>
    <property type="match status" value="1"/>
</dbReference>
<dbReference type="Proteomes" id="UP000652681">
    <property type="component" value="Unassembled WGS sequence"/>
</dbReference>
<dbReference type="InterPro" id="IPR016035">
    <property type="entry name" value="Acyl_Trfase/lysoPLipase"/>
</dbReference>
<feature type="active site" description="Nucleophile" evidence="4">
    <location>
        <position position="61"/>
    </location>
</feature>
<comment type="caution">
    <text evidence="6">The sequence shown here is derived from an EMBL/GenBank/DDBJ whole genome shotgun (WGS) entry which is preliminary data.</text>
</comment>
<name>A0A8J6P7K1_9FLAO</name>
<dbReference type="SUPFAM" id="SSF52151">
    <property type="entry name" value="FabD/lysophospholipase-like"/>
    <property type="match status" value="1"/>
</dbReference>
<evidence type="ECO:0000256" key="3">
    <source>
        <dbReference type="ARBA" id="ARBA00023098"/>
    </source>
</evidence>
<dbReference type="GO" id="GO:0016787">
    <property type="term" value="F:hydrolase activity"/>
    <property type="evidence" value="ECO:0007669"/>
    <property type="project" value="UniProtKB-UniRule"/>
</dbReference>
<reference evidence="6" key="1">
    <citation type="submission" date="2020-09" db="EMBL/GenBank/DDBJ databases">
        <title>Taishania pollutisoli gen. nov., sp. nov., Isolated from Tetrabromobisphenol A-Contaminated Soil.</title>
        <authorList>
            <person name="Chen Q."/>
        </authorList>
    </citation>
    <scope>NUCLEOTIDE SEQUENCE</scope>
    <source>
        <strain evidence="6">CZZ-1</strain>
    </source>
</reference>
<dbReference type="GO" id="GO:0016042">
    <property type="term" value="P:lipid catabolic process"/>
    <property type="evidence" value="ECO:0007669"/>
    <property type="project" value="UniProtKB-UniRule"/>
</dbReference>
<accession>A0A8J6P7K1</accession>
<dbReference type="AlphaFoldDB" id="A0A8J6P7K1"/>
<organism evidence="6 7">
    <name type="scientific">Taishania pollutisoli</name>
    <dbReference type="NCBI Taxonomy" id="2766479"/>
    <lineage>
        <taxon>Bacteria</taxon>
        <taxon>Pseudomonadati</taxon>
        <taxon>Bacteroidota</taxon>
        <taxon>Flavobacteriia</taxon>
        <taxon>Flavobacteriales</taxon>
        <taxon>Crocinitomicaceae</taxon>
        <taxon>Taishania</taxon>
    </lineage>
</organism>
<feature type="short sequence motif" description="GXSXG" evidence="4">
    <location>
        <begin position="59"/>
        <end position="63"/>
    </location>
</feature>
<evidence type="ECO:0000256" key="1">
    <source>
        <dbReference type="ARBA" id="ARBA00022801"/>
    </source>
</evidence>
<feature type="active site" description="Proton acceptor" evidence="4">
    <location>
        <position position="210"/>
    </location>
</feature>
<dbReference type="Pfam" id="PF01734">
    <property type="entry name" value="Patatin"/>
    <property type="match status" value="1"/>
</dbReference>
<feature type="short sequence motif" description="DGA/G" evidence="4">
    <location>
        <begin position="210"/>
        <end position="212"/>
    </location>
</feature>
<evidence type="ECO:0000256" key="4">
    <source>
        <dbReference type="PROSITE-ProRule" id="PRU01161"/>
    </source>
</evidence>
<evidence type="ECO:0000256" key="2">
    <source>
        <dbReference type="ARBA" id="ARBA00022963"/>
    </source>
</evidence>
<dbReference type="PANTHER" id="PTHR14226:SF29">
    <property type="entry name" value="NEUROPATHY TARGET ESTERASE SWS"/>
    <property type="match status" value="1"/>
</dbReference>
<keyword evidence="1 4" id="KW-0378">Hydrolase</keyword>
<evidence type="ECO:0000313" key="6">
    <source>
        <dbReference type="EMBL" id="MBC9811401.1"/>
    </source>
</evidence>
<dbReference type="InterPro" id="IPR050301">
    <property type="entry name" value="NTE"/>
</dbReference>
<dbReference type="RefSeq" id="WP_163490589.1">
    <property type="nucleotide sequence ID" value="NZ_JACVEL010000001.1"/>
</dbReference>
<dbReference type="Gene3D" id="3.40.1090.10">
    <property type="entry name" value="Cytosolic phospholipase A2 catalytic domain"/>
    <property type="match status" value="2"/>
</dbReference>
<proteinExistence type="predicted"/>
<dbReference type="InterPro" id="IPR002641">
    <property type="entry name" value="PNPLA_dom"/>
</dbReference>
<dbReference type="EMBL" id="JACVEL010000001">
    <property type="protein sequence ID" value="MBC9811401.1"/>
    <property type="molecule type" value="Genomic_DNA"/>
</dbReference>
<dbReference type="CDD" id="cd07205">
    <property type="entry name" value="Pat_PNPLA6_PNPLA7_NTE1_like"/>
    <property type="match status" value="1"/>
</dbReference>
<evidence type="ECO:0000313" key="7">
    <source>
        <dbReference type="Proteomes" id="UP000652681"/>
    </source>
</evidence>
<keyword evidence="7" id="KW-1185">Reference proteome</keyword>
<keyword evidence="2 4" id="KW-0442">Lipid degradation</keyword>
<evidence type="ECO:0000259" key="5">
    <source>
        <dbReference type="PROSITE" id="PS51635"/>
    </source>
</evidence>
<dbReference type="PANTHER" id="PTHR14226">
    <property type="entry name" value="NEUROPATHY TARGET ESTERASE/SWISS CHEESE D.MELANOGASTER"/>
    <property type="match status" value="1"/>
</dbReference>
<protein>
    <submittedName>
        <fullName evidence="6">Patatin-like phospholipase family protein</fullName>
    </submittedName>
</protein>
<keyword evidence="3 4" id="KW-0443">Lipid metabolism</keyword>
<feature type="domain" description="PNPLA" evidence="5">
    <location>
        <begin position="28"/>
        <end position="223"/>
    </location>
</feature>
<feature type="short sequence motif" description="GXGXXG" evidence="4">
    <location>
        <begin position="32"/>
        <end position="37"/>
    </location>
</feature>